<dbReference type="InterPro" id="IPR051054">
    <property type="entry name" value="SorC_transcr_regulators"/>
</dbReference>
<keyword evidence="3" id="KW-0238">DNA-binding</keyword>
<accession>A0ABV6J356</accession>
<dbReference type="InterPro" id="IPR012318">
    <property type="entry name" value="HTH_CRP"/>
</dbReference>
<dbReference type="SUPFAM" id="SSF100950">
    <property type="entry name" value="NagB/RpiA/CoA transferase-like"/>
    <property type="match status" value="1"/>
</dbReference>
<proteinExistence type="inferred from homology"/>
<dbReference type="Proteomes" id="UP001589818">
    <property type="component" value="Unassembled WGS sequence"/>
</dbReference>
<evidence type="ECO:0000256" key="1">
    <source>
        <dbReference type="ARBA" id="ARBA00010466"/>
    </source>
</evidence>
<sequence>MYYLLDLGQQEIAKRLGVSRPTVSRLLQQAKQEGIVQIKIKDPTGDIEQLSEDIQTMFNLKEAIIVSVPQYEDILVKKYLGEATADYLYSTVKEGDCIAVSWGSTMYQVALQLVNKHLKNVKVVQLNGGVSYSETNTYASEIIQLFAKAFHTSPHLLPLPAIVDQVVVKQAIEADRHIRSVLDLGNQANIALFTVGVPLKDSLLLQAGYFSQEETSLITTEGVGDICSRYFDEEGNIVSEELNSRTISVELSELSRKEYSILVAGGPSKVEAVYGALRGRYANVLVTDEFTARVLLGKKQT</sequence>
<evidence type="ECO:0000259" key="5">
    <source>
        <dbReference type="PROSITE" id="PS51063"/>
    </source>
</evidence>
<feature type="domain" description="HTH crp-type" evidence="5">
    <location>
        <begin position="1"/>
        <end position="44"/>
    </location>
</feature>
<keyword evidence="4" id="KW-0804">Transcription</keyword>
<protein>
    <submittedName>
        <fullName evidence="6">Sugar-binding transcriptional regulator</fullName>
    </submittedName>
</protein>
<dbReference type="InterPro" id="IPR037171">
    <property type="entry name" value="NagB/RpiA_transferase-like"/>
</dbReference>
<reference evidence="6 7" key="1">
    <citation type="submission" date="2024-09" db="EMBL/GenBank/DDBJ databases">
        <authorList>
            <person name="Sun Q."/>
            <person name="Mori K."/>
        </authorList>
    </citation>
    <scope>NUCLEOTIDE SEQUENCE [LARGE SCALE GENOMIC DNA]</scope>
    <source>
        <strain evidence="6 7">CCM 4839</strain>
    </source>
</reference>
<dbReference type="EMBL" id="JBHLVF010000006">
    <property type="protein sequence ID" value="MFC0390301.1"/>
    <property type="molecule type" value="Genomic_DNA"/>
</dbReference>
<dbReference type="Pfam" id="PF04198">
    <property type="entry name" value="Sugar-bind"/>
    <property type="match status" value="1"/>
</dbReference>
<dbReference type="SUPFAM" id="SSF46785">
    <property type="entry name" value="Winged helix' DNA-binding domain"/>
    <property type="match status" value="1"/>
</dbReference>
<comment type="caution">
    <text evidence="6">The sequence shown here is derived from an EMBL/GenBank/DDBJ whole genome shotgun (WGS) entry which is preliminary data.</text>
</comment>
<evidence type="ECO:0000313" key="6">
    <source>
        <dbReference type="EMBL" id="MFC0390301.1"/>
    </source>
</evidence>
<organism evidence="6 7">
    <name type="scientific">Paenibacillus mendelii</name>
    <dbReference type="NCBI Taxonomy" id="206163"/>
    <lineage>
        <taxon>Bacteria</taxon>
        <taxon>Bacillati</taxon>
        <taxon>Bacillota</taxon>
        <taxon>Bacilli</taxon>
        <taxon>Bacillales</taxon>
        <taxon>Paenibacillaceae</taxon>
        <taxon>Paenibacillus</taxon>
    </lineage>
</organism>
<dbReference type="RefSeq" id="WP_204819616.1">
    <property type="nucleotide sequence ID" value="NZ_JANHOF010000003.1"/>
</dbReference>
<dbReference type="PANTHER" id="PTHR34294:SF1">
    <property type="entry name" value="TRANSCRIPTIONAL REGULATOR LSRR"/>
    <property type="match status" value="1"/>
</dbReference>
<evidence type="ECO:0000256" key="3">
    <source>
        <dbReference type="ARBA" id="ARBA00023125"/>
    </source>
</evidence>
<dbReference type="PROSITE" id="PS51063">
    <property type="entry name" value="HTH_CRP_2"/>
    <property type="match status" value="1"/>
</dbReference>
<keyword evidence="2" id="KW-0805">Transcription regulation</keyword>
<comment type="similarity">
    <text evidence="1">Belongs to the SorC transcriptional regulatory family.</text>
</comment>
<dbReference type="PANTHER" id="PTHR34294">
    <property type="entry name" value="TRANSCRIPTIONAL REGULATOR-RELATED"/>
    <property type="match status" value="1"/>
</dbReference>
<evidence type="ECO:0000256" key="2">
    <source>
        <dbReference type="ARBA" id="ARBA00023015"/>
    </source>
</evidence>
<dbReference type="Gene3D" id="3.40.50.1360">
    <property type="match status" value="1"/>
</dbReference>
<dbReference type="InterPro" id="IPR036390">
    <property type="entry name" value="WH_DNA-bd_sf"/>
</dbReference>
<name>A0ABV6J356_9BACL</name>
<gene>
    <name evidence="6" type="ORF">ACFFJ8_02810</name>
</gene>
<dbReference type="InterPro" id="IPR007324">
    <property type="entry name" value="Sugar-bd_dom_put"/>
</dbReference>
<evidence type="ECO:0000256" key="4">
    <source>
        <dbReference type="ARBA" id="ARBA00023163"/>
    </source>
</evidence>
<dbReference type="Pfam" id="PF13545">
    <property type="entry name" value="HTH_Crp_2"/>
    <property type="match status" value="1"/>
</dbReference>
<keyword evidence="7" id="KW-1185">Reference proteome</keyword>
<evidence type="ECO:0000313" key="7">
    <source>
        <dbReference type="Proteomes" id="UP001589818"/>
    </source>
</evidence>
<dbReference type="Gene3D" id="1.10.10.60">
    <property type="entry name" value="Homeodomain-like"/>
    <property type="match status" value="1"/>
</dbReference>